<reference evidence="3 4" key="1">
    <citation type="submission" date="2018-10" db="EMBL/GenBank/DDBJ databases">
        <title>Complete genome sequence of Malassezia restricta CBS 7877.</title>
        <authorList>
            <person name="Morand S.C."/>
            <person name="Bertignac M."/>
            <person name="Iltis A."/>
            <person name="Kolder I."/>
            <person name="Pirovano W."/>
            <person name="Jourdain R."/>
            <person name="Clavaud C."/>
        </authorList>
    </citation>
    <scope>NUCLEOTIDE SEQUENCE [LARGE SCALE GENOMIC DNA]</scope>
    <source>
        <strain evidence="3 4">CBS 7877</strain>
    </source>
</reference>
<feature type="coiled-coil region" evidence="1">
    <location>
        <begin position="473"/>
        <end position="539"/>
    </location>
</feature>
<sequence length="764" mass="86246">MPPPSFSSQSSFQVHAPRGTVALLKEATQAVYAHLQKGSDGGAAWTALQALLADLHLDTDMSDPEWIHAPEPERSGACESIAERLHVDLIDMHGGADAACMLRVVEQAAILLGPGRLIAHWAQALVFPALSQSHALSYADVARAHRLCVYMMLSVPLEVYDGVQDTHAYRRDVSPASDAALAFTQSVFMLYAEGPVPGRHPALASLDTILSMYSETRPTPFLHHVALTLSPTCTHLLHALILFLQRHTMHTYRITSTCLLEELLALLVTLDDATVLEEGIKCLVMILPHVPYWLSRSEPNKLPALFRLYAHVVTVFVHANEHVRLLFSTVYGLFPGVFLWFLRAPDACLAHLGDSVPWDENDTLPLQRGSDIYLEHHLVHPQLAKHEPASDEPAGRMWQHSDPADLLAMCQRLYVPTTSIPDRDVPLPMADESGDVRLRSEWRFELYMREQLLMHIGCLHRDRIAGTAEEEQQQQLQDTNRMLRTQLQTLQAHMERQRAEVQAANARHMQWESELTTKLNTYRDERRGWMLRVQELEVELDKARSVTKSQADVISDLGARLFRADADLQLAAPKFARLQKYDAAVHRLHGSLSEWEDKLTNMDAQRDEMNKLLWRFQAMELHVVNSERSARHYSEATERLSYDKAQLDRDVQILRAQVAEQRERLQHLEALRWQQAVPPAPPAPDFDTVHALKSRNASLELELLECRSQLEKHAMDRAQGERRTHMTPALAEATLFSPNTLRTPQEPAVGDDVVPPLSLGPPAQ</sequence>
<evidence type="ECO:0000313" key="3">
    <source>
        <dbReference type="EMBL" id="AYO41036.1"/>
    </source>
</evidence>
<dbReference type="OrthoDB" id="28737at2759"/>
<dbReference type="Proteomes" id="UP000269793">
    <property type="component" value="Chromosome I"/>
</dbReference>
<dbReference type="PANTHER" id="PTHR15154">
    <property type="entry name" value="HAMARTIN"/>
    <property type="match status" value="1"/>
</dbReference>
<name>A0A3G2RZR2_MALR7</name>
<evidence type="ECO:0000256" key="1">
    <source>
        <dbReference type="SAM" id="Coils"/>
    </source>
</evidence>
<feature type="coiled-coil region" evidence="1">
    <location>
        <begin position="644"/>
        <end position="671"/>
    </location>
</feature>
<dbReference type="GO" id="GO:0033596">
    <property type="term" value="C:TSC1-TSC2 complex"/>
    <property type="evidence" value="ECO:0007669"/>
    <property type="project" value="TreeGrafter"/>
</dbReference>
<dbReference type="STRING" id="425264.A0A3G2RZR2"/>
<organism evidence="3 4">
    <name type="scientific">Malassezia restricta (strain ATCC 96810 / NBRC 103918 / CBS 7877)</name>
    <name type="common">Seborrheic dermatitis infection agent</name>
    <dbReference type="NCBI Taxonomy" id="425264"/>
    <lineage>
        <taxon>Eukaryota</taxon>
        <taxon>Fungi</taxon>
        <taxon>Dikarya</taxon>
        <taxon>Basidiomycota</taxon>
        <taxon>Ustilaginomycotina</taxon>
        <taxon>Malasseziomycetes</taxon>
        <taxon>Malasseziales</taxon>
        <taxon>Malasseziaceae</taxon>
        <taxon>Malassezia</taxon>
    </lineage>
</organism>
<dbReference type="EMBL" id="CP033148">
    <property type="protein sequence ID" value="AYO41036.1"/>
    <property type="molecule type" value="Genomic_DNA"/>
</dbReference>
<proteinExistence type="predicted"/>
<dbReference type="GO" id="GO:0032007">
    <property type="term" value="P:negative regulation of TOR signaling"/>
    <property type="evidence" value="ECO:0007669"/>
    <property type="project" value="TreeGrafter"/>
</dbReference>
<dbReference type="VEuPathDB" id="FungiDB:DNF11_0086"/>
<evidence type="ECO:0000313" key="4">
    <source>
        <dbReference type="Proteomes" id="UP000269793"/>
    </source>
</evidence>
<keyword evidence="4" id="KW-1185">Reference proteome</keyword>
<dbReference type="InterPro" id="IPR007483">
    <property type="entry name" value="Hamartin"/>
</dbReference>
<accession>A0A3G2RZR2</accession>
<protein>
    <submittedName>
        <fullName evidence="3">Hamartin protein</fullName>
    </submittedName>
</protein>
<dbReference type="AlphaFoldDB" id="A0A3G2RZR2"/>
<keyword evidence="1" id="KW-0175">Coiled coil</keyword>
<dbReference type="PANTHER" id="PTHR15154:SF2">
    <property type="entry name" value="HAMARTIN"/>
    <property type="match status" value="1"/>
</dbReference>
<evidence type="ECO:0000256" key="2">
    <source>
        <dbReference type="SAM" id="MobiDB-lite"/>
    </source>
</evidence>
<dbReference type="GO" id="GO:0051726">
    <property type="term" value="P:regulation of cell cycle"/>
    <property type="evidence" value="ECO:0007669"/>
    <property type="project" value="TreeGrafter"/>
</dbReference>
<feature type="region of interest" description="Disordered" evidence="2">
    <location>
        <begin position="735"/>
        <end position="764"/>
    </location>
</feature>
<gene>
    <name evidence="3" type="ORF">DNF11_0086</name>
</gene>